<evidence type="ECO:0000313" key="4">
    <source>
        <dbReference type="Proteomes" id="UP000278288"/>
    </source>
</evidence>
<dbReference type="AlphaFoldDB" id="A0AAD0YRM0"/>
<name>A0AAD0YRM0_CHRNA</name>
<accession>A0AAD0YRM0</accession>
<dbReference type="Proteomes" id="UP000278288">
    <property type="component" value="Chromosome"/>
</dbReference>
<keyword evidence="2" id="KW-0812">Transmembrane</keyword>
<feature type="compositionally biased region" description="Low complexity" evidence="1">
    <location>
        <begin position="74"/>
        <end position="85"/>
    </location>
</feature>
<keyword evidence="2" id="KW-1133">Transmembrane helix</keyword>
<sequence>MKPLKVLSDLIPIPSYTVIILCFFFPFFLIKCGDTTLMSIKGTDLVTGVSKQTMNERMKENLKQNSPFGSAFGNDSNDSSSNADSEYSPLNASNDKNNKENIPPSPFIILAFLAAIAGIVIHLIKSIKKKYIYHIAISLLGLISLLTFYLTFQSKMEGLGNNKVGMGLGGGVTISYGFGTAFYVCGVLFLLVFLFFGVFSYYLKNDPKAIYDSSNQRSES</sequence>
<keyword evidence="2" id="KW-0472">Membrane</keyword>
<proteinExistence type="predicted"/>
<evidence type="ECO:0000256" key="2">
    <source>
        <dbReference type="SAM" id="Phobius"/>
    </source>
</evidence>
<dbReference type="RefSeq" id="WP_123857134.1">
    <property type="nucleotide sequence ID" value="NZ_CP033923.1"/>
</dbReference>
<dbReference type="EMBL" id="CP033923">
    <property type="protein sequence ID" value="AZA93839.1"/>
    <property type="molecule type" value="Genomic_DNA"/>
</dbReference>
<gene>
    <name evidence="3" type="ORF">EG343_07115</name>
</gene>
<feature type="transmembrane region" description="Helical" evidence="2">
    <location>
        <begin position="131"/>
        <end position="152"/>
    </location>
</feature>
<reference evidence="3 4" key="1">
    <citation type="submission" date="2018-11" db="EMBL/GenBank/DDBJ databases">
        <title>Proposal to divide the Flavobacteriaceae and reorganize its genera based on Amino Acid Identity values calculated from whole genome sequences.</title>
        <authorList>
            <person name="Nicholson A.C."/>
            <person name="Gulvik C.A."/>
            <person name="Whitney A.M."/>
            <person name="Humrighouse B.W."/>
            <person name="Bell M."/>
            <person name="Holmes B."/>
            <person name="Steigerwalt A.G."/>
            <person name="Villarma A."/>
            <person name="Sheth M."/>
            <person name="Batra D."/>
            <person name="Pryor J."/>
            <person name="Bernardet J.-F."/>
            <person name="Hugo C."/>
            <person name="Kampfer P."/>
            <person name="Newman J."/>
            <person name="McQuiston J.R."/>
        </authorList>
    </citation>
    <scope>NUCLEOTIDE SEQUENCE [LARGE SCALE GENOMIC DNA]</scope>
    <source>
        <strain evidence="3 4">G0041</strain>
    </source>
</reference>
<feature type="transmembrane region" description="Helical" evidence="2">
    <location>
        <begin position="12"/>
        <end position="30"/>
    </location>
</feature>
<evidence type="ECO:0000256" key="1">
    <source>
        <dbReference type="SAM" id="MobiDB-lite"/>
    </source>
</evidence>
<protein>
    <submittedName>
        <fullName evidence="3">Uncharacterized protein</fullName>
    </submittedName>
</protein>
<evidence type="ECO:0000313" key="3">
    <source>
        <dbReference type="EMBL" id="AZA93839.1"/>
    </source>
</evidence>
<organism evidence="3 4">
    <name type="scientific">Chryseobacterium nakagawai</name>
    <dbReference type="NCBI Taxonomy" id="1241982"/>
    <lineage>
        <taxon>Bacteria</taxon>
        <taxon>Pseudomonadati</taxon>
        <taxon>Bacteroidota</taxon>
        <taxon>Flavobacteriia</taxon>
        <taxon>Flavobacteriales</taxon>
        <taxon>Weeksellaceae</taxon>
        <taxon>Chryseobacterium group</taxon>
        <taxon>Chryseobacterium</taxon>
    </lineage>
</organism>
<feature type="transmembrane region" description="Helical" evidence="2">
    <location>
        <begin position="181"/>
        <end position="203"/>
    </location>
</feature>
<keyword evidence="4" id="KW-1185">Reference proteome</keyword>
<feature type="transmembrane region" description="Helical" evidence="2">
    <location>
        <begin position="107"/>
        <end position="124"/>
    </location>
</feature>
<feature type="region of interest" description="Disordered" evidence="1">
    <location>
        <begin position="64"/>
        <end position="98"/>
    </location>
</feature>
<dbReference type="KEGG" id="cnk:EG343_07115"/>